<protein>
    <recommendedName>
        <fullName evidence="5">TrbC/VirB2 family protein</fullName>
    </recommendedName>
</protein>
<evidence type="ECO:0000256" key="2">
    <source>
        <dbReference type="SAM" id="SignalP"/>
    </source>
</evidence>
<proteinExistence type="predicted"/>
<evidence type="ECO:0000313" key="4">
    <source>
        <dbReference type="Proteomes" id="UP000228770"/>
    </source>
</evidence>
<comment type="caution">
    <text evidence="3">The sequence shown here is derived from an EMBL/GenBank/DDBJ whole genome shotgun (WGS) entry which is preliminary data.</text>
</comment>
<dbReference type="EMBL" id="PFUA01000010">
    <property type="protein sequence ID" value="PJB50633.1"/>
    <property type="molecule type" value="Genomic_DNA"/>
</dbReference>
<feature type="signal peptide" evidence="2">
    <location>
        <begin position="1"/>
        <end position="23"/>
    </location>
</feature>
<evidence type="ECO:0008006" key="5">
    <source>
        <dbReference type="Google" id="ProtNLM"/>
    </source>
</evidence>
<organism evidence="3 4">
    <name type="scientific">Candidatus Brennerbacteria bacterium CG_4_9_14_3_um_filter_43_9</name>
    <dbReference type="NCBI Taxonomy" id="1974522"/>
    <lineage>
        <taxon>Bacteria</taxon>
        <taxon>Candidatus Brenneribacteriota</taxon>
    </lineage>
</organism>
<feature type="chain" id="PRO_5014838028" description="TrbC/VirB2 family protein" evidence="2">
    <location>
        <begin position="24"/>
        <end position="112"/>
    </location>
</feature>
<reference evidence="4" key="1">
    <citation type="submission" date="2017-09" db="EMBL/GenBank/DDBJ databases">
        <title>Depth-based differentiation of microbial function through sediment-hosted aquifers and enrichment of novel symbionts in the deep terrestrial subsurface.</title>
        <authorList>
            <person name="Probst A.J."/>
            <person name="Ladd B."/>
            <person name="Jarett J.K."/>
            <person name="Geller-Mcgrath D.E."/>
            <person name="Sieber C.M.K."/>
            <person name="Emerson J.B."/>
            <person name="Anantharaman K."/>
            <person name="Thomas B.C."/>
            <person name="Malmstrom R."/>
            <person name="Stieglmeier M."/>
            <person name="Klingl A."/>
            <person name="Woyke T."/>
            <person name="Ryan C.M."/>
            <person name="Banfield J.F."/>
        </authorList>
    </citation>
    <scope>NUCLEOTIDE SEQUENCE [LARGE SCALE GENOMIC DNA]</scope>
</reference>
<feature type="transmembrane region" description="Helical" evidence="1">
    <location>
        <begin position="80"/>
        <end position="100"/>
    </location>
</feature>
<dbReference type="InterPro" id="IPR043993">
    <property type="entry name" value="T4SS_pilin"/>
</dbReference>
<sequence>MNKRIVYIGIMLALIALAPTARADTILFNNPLQVDNLMDLVNKVLDFLFTLSIPFLTAIVLYGAFTMINSKGNAEEFKKGWYIILYAAIGFLVLLLSKGLGSLVADILNNAP</sequence>
<keyword evidence="1" id="KW-0472">Membrane</keyword>
<gene>
    <name evidence="3" type="ORF">CO102_00530</name>
</gene>
<name>A0A2M8C3J0_9BACT</name>
<dbReference type="AlphaFoldDB" id="A0A2M8C3J0"/>
<dbReference type="Pfam" id="PF18895">
    <property type="entry name" value="T4SS_pilin"/>
    <property type="match status" value="1"/>
</dbReference>
<dbReference type="Proteomes" id="UP000228770">
    <property type="component" value="Unassembled WGS sequence"/>
</dbReference>
<accession>A0A2M8C3J0</accession>
<keyword evidence="1" id="KW-0812">Transmembrane</keyword>
<evidence type="ECO:0000313" key="3">
    <source>
        <dbReference type="EMBL" id="PJB50633.1"/>
    </source>
</evidence>
<keyword evidence="1" id="KW-1133">Transmembrane helix</keyword>
<keyword evidence="2" id="KW-0732">Signal</keyword>
<feature type="transmembrane region" description="Helical" evidence="1">
    <location>
        <begin position="47"/>
        <end position="68"/>
    </location>
</feature>
<evidence type="ECO:0000256" key="1">
    <source>
        <dbReference type="SAM" id="Phobius"/>
    </source>
</evidence>